<organism evidence="2 3">
    <name type="scientific">Escovopsis weberi</name>
    <dbReference type="NCBI Taxonomy" id="150374"/>
    <lineage>
        <taxon>Eukaryota</taxon>
        <taxon>Fungi</taxon>
        <taxon>Dikarya</taxon>
        <taxon>Ascomycota</taxon>
        <taxon>Pezizomycotina</taxon>
        <taxon>Sordariomycetes</taxon>
        <taxon>Hypocreomycetidae</taxon>
        <taxon>Hypocreales</taxon>
        <taxon>Hypocreaceae</taxon>
        <taxon>Escovopsis</taxon>
    </lineage>
</organism>
<evidence type="ECO:0000313" key="2">
    <source>
        <dbReference type="EMBL" id="KOS19390.1"/>
    </source>
</evidence>
<dbReference type="Pfam" id="PF09637">
    <property type="entry name" value="Med18"/>
    <property type="match status" value="1"/>
</dbReference>
<sequence length="149" mass="17439">MYEVFLTALVEDRDIIAAKAVLSGYCSMQPWESTHRVLYYQGPSRPSGINNQSSLEKPMRKDNVWLWKELHQNFARQSFILQARYEILRDTDLGTTAAIPMHLDSTPGVLRWTDFPDPPRGQPFLTQRKKVEIWEQRKLPSVLRDNKHQ</sequence>
<dbReference type="GO" id="GO:0016592">
    <property type="term" value="C:mediator complex"/>
    <property type="evidence" value="ECO:0007669"/>
    <property type="project" value="InterPro"/>
</dbReference>
<dbReference type="GO" id="GO:0006357">
    <property type="term" value="P:regulation of transcription by RNA polymerase II"/>
    <property type="evidence" value="ECO:0007669"/>
    <property type="project" value="InterPro"/>
</dbReference>
<keyword evidence="1" id="KW-0539">Nucleus</keyword>
<dbReference type="InterPro" id="IPR019095">
    <property type="entry name" value="Mediator_Med18"/>
</dbReference>
<evidence type="ECO:0000313" key="3">
    <source>
        <dbReference type="Proteomes" id="UP000053831"/>
    </source>
</evidence>
<dbReference type="GO" id="GO:0003712">
    <property type="term" value="F:transcription coregulator activity"/>
    <property type="evidence" value="ECO:0007669"/>
    <property type="project" value="InterPro"/>
</dbReference>
<dbReference type="Proteomes" id="UP000053831">
    <property type="component" value="Unassembled WGS sequence"/>
</dbReference>
<dbReference type="Gene3D" id="2.40.320.10">
    <property type="entry name" value="Hypothetical Protein Pfu-838710-001"/>
    <property type="match status" value="1"/>
</dbReference>
<comment type="caution">
    <text evidence="2">The sequence shown here is derived from an EMBL/GenBank/DDBJ whole genome shotgun (WGS) entry which is preliminary data.</text>
</comment>
<accession>A0A0M8N3V0</accession>
<gene>
    <name evidence="1" type="primary">MED18</name>
    <name evidence="2" type="ORF">ESCO_001420</name>
</gene>
<comment type="subcellular location">
    <subcellularLocation>
        <location evidence="1">Nucleus</location>
    </subcellularLocation>
</comment>
<comment type="function">
    <text evidence="1">Component of the Mediator complex, a coactivator involved in the regulated transcription of nearly all RNA polymerase II-dependent genes. Mediator functions as a bridge to convey information from gene-specific regulatory proteins to the basal RNA polymerase II transcription machinery. Mediator is recruited to promoters by direct interactions with regulatory proteins and serves as a scaffold for the assembly of a functional preinitiation complex with RNA polymerase II and the general transcription factors.</text>
</comment>
<keyword evidence="1" id="KW-0805">Transcription regulation</keyword>
<evidence type="ECO:0000256" key="1">
    <source>
        <dbReference type="RuleBase" id="RU364150"/>
    </source>
</evidence>
<comment type="similarity">
    <text evidence="1">Belongs to the Mediator complex subunit 18 family.</text>
</comment>
<protein>
    <recommendedName>
        <fullName evidence="1">Mediator of RNA polymerase II transcription subunit 18</fullName>
    </recommendedName>
    <alternativeName>
        <fullName evidence="1">Mediator complex subunit 18</fullName>
    </alternativeName>
</protein>
<keyword evidence="1" id="KW-0804">Transcription</keyword>
<reference evidence="2 3" key="1">
    <citation type="submission" date="2015-07" db="EMBL/GenBank/DDBJ databases">
        <title>The genome of the fungus Escovopsis weberi, a specialized disease agent of ant agriculture.</title>
        <authorList>
            <person name="de Man T.J."/>
            <person name="Stajich J.E."/>
            <person name="Kubicek C.P."/>
            <person name="Chenthamara K."/>
            <person name="Atanasova L."/>
            <person name="Druzhinina I.S."/>
            <person name="Birnbaum S."/>
            <person name="Barribeau S.M."/>
            <person name="Teiling C."/>
            <person name="Suen G."/>
            <person name="Currie C."/>
            <person name="Gerardo N.M."/>
        </authorList>
    </citation>
    <scope>NUCLEOTIDE SEQUENCE [LARGE SCALE GENOMIC DNA]</scope>
</reference>
<dbReference type="EMBL" id="LGSR01000020">
    <property type="protein sequence ID" value="KOS19390.1"/>
    <property type="molecule type" value="Genomic_DNA"/>
</dbReference>
<dbReference type="OrthoDB" id="5348092at2759"/>
<proteinExistence type="inferred from homology"/>
<comment type="subunit">
    <text evidence="1">Component of the Mediator complex.</text>
</comment>
<dbReference type="STRING" id="150374.A0A0M8N3V0"/>
<keyword evidence="3" id="KW-1185">Reference proteome</keyword>
<keyword evidence="1" id="KW-0010">Activator</keyword>
<dbReference type="AlphaFoldDB" id="A0A0M8N3V0"/>
<name>A0A0M8N3V0_ESCWE</name>